<accession>A0A0P9ICM3</accession>
<proteinExistence type="predicted"/>
<protein>
    <submittedName>
        <fullName evidence="1">Uncharacterized protein</fullName>
    </submittedName>
</protein>
<sequence>MEASWSTVIVLSIALYLFSESIQVRRTAAADRSRRRLFNSANGEESTP</sequence>
<dbReference type="EMBL" id="LJPM01000163">
    <property type="protein sequence ID" value="KPW23048.1"/>
    <property type="molecule type" value="Genomic_DNA"/>
</dbReference>
<dbReference type="Proteomes" id="UP000050297">
    <property type="component" value="Unassembled WGS sequence"/>
</dbReference>
<organism evidence="1 2">
    <name type="scientific">Pseudomonas syringae pv. aceris</name>
    <dbReference type="NCBI Taxonomy" id="199198"/>
    <lineage>
        <taxon>Bacteria</taxon>
        <taxon>Pseudomonadati</taxon>
        <taxon>Pseudomonadota</taxon>
        <taxon>Gammaproteobacteria</taxon>
        <taxon>Pseudomonadales</taxon>
        <taxon>Pseudomonadaceae</taxon>
        <taxon>Pseudomonas</taxon>
        <taxon>Pseudomonas syringae</taxon>
    </lineage>
</organism>
<evidence type="ECO:0000313" key="1">
    <source>
        <dbReference type="EMBL" id="KPW23048.1"/>
    </source>
</evidence>
<evidence type="ECO:0000313" key="2">
    <source>
        <dbReference type="Proteomes" id="UP000050297"/>
    </source>
</evidence>
<reference evidence="1 2" key="1">
    <citation type="submission" date="2015-09" db="EMBL/GenBank/DDBJ databases">
        <title>Genome announcement of multiple Pseudomonas syringae strains.</title>
        <authorList>
            <person name="Thakur S."/>
            <person name="Wang P.W."/>
            <person name="Gong Y."/>
            <person name="Weir B.S."/>
            <person name="Guttman D.S."/>
        </authorList>
    </citation>
    <scope>NUCLEOTIDE SEQUENCE [LARGE SCALE GENOMIC DNA]</scope>
    <source>
        <strain evidence="1 2">ICMP2802</strain>
    </source>
</reference>
<dbReference type="PATRIC" id="fig|199198.5.peg.6231"/>
<gene>
    <name evidence="1" type="ORF">ALO91_102122</name>
</gene>
<dbReference type="AlphaFoldDB" id="A0A0P9ICM3"/>
<comment type="caution">
    <text evidence="1">The sequence shown here is derived from an EMBL/GenBank/DDBJ whole genome shotgun (WGS) entry which is preliminary data.</text>
</comment>
<name>A0A0P9ICM3_PSESX</name>